<evidence type="ECO:0000313" key="1">
    <source>
        <dbReference type="EMBL" id="MDY0407653.1"/>
    </source>
</evidence>
<dbReference type="RefSeq" id="WP_320378448.1">
    <property type="nucleotide sequence ID" value="NZ_JAWDIQ010000001.1"/>
</dbReference>
<comment type="caution">
    <text evidence="1">The sequence shown here is derived from an EMBL/GenBank/DDBJ whole genome shotgun (WGS) entry which is preliminary data.</text>
</comment>
<accession>A0ABU5CMR0</accession>
<sequence>MRDYAKIVSIGAKIRSTVVRKTGFLIVAKQDISLVDKRGEIAEEVKVGESIEQGYEIEIINERKVFYCNKWLQIKLTETIVRTVSASSHYVCN</sequence>
<protein>
    <submittedName>
        <fullName evidence="1">Uncharacterized protein</fullName>
    </submittedName>
</protein>
<proteinExistence type="predicted"/>
<keyword evidence="2" id="KW-1185">Reference proteome</keyword>
<organism evidence="1 2">
    <name type="scientific">Paracerasibacillus soli</name>
    <dbReference type="NCBI Taxonomy" id="480284"/>
    <lineage>
        <taxon>Bacteria</taxon>
        <taxon>Bacillati</taxon>
        <taxon>Bacillota</taxon>
        <taxon>Bacilli</taxon>
        <taxon>Bacillales</taxon>
        <taxon>Bacillaceae</taxon>
        <taxon>Paracerasibacillus</taxon>
    </lineage>
</organism>
<dbReference type="EMBL" id="JAWDIQ010000001">
    <property type="protein sequence ID" value="MDY0407653.1"/>
    <property type="molecule type" value="Genomic_DNA"/>
</dbReference>
<evidence type="ECO:0000313" key="2">
    <source>
        <dbReference type="Proteomes" id="UP001275315"/>
    </source>
</evidence>
<name>A0ABU5CMR0_9BACI</name>
<reference evidence="1 2" key="1">
    <citation type="submission" date="2023-10" db="EMBL/GenBank/DDBJ databases">
        <title>Virgibacillus soli CC-YMP-6 genome.</title>
        <authorList>
            <person name="Miliotis G."/>
            <person name="Sengupta P."/>
            <person name="Hameed A."/>
            <person name="Chuvochina M."/>
            <person name="Mcdonagh F."/>
            <person name="Simpson A.C."/>
            <person name="Singh N.K."/>
            <person name="Rekha P.D."/>
            <person name="Raman K."/>
            <person name="Hugenholtz P."/>
            <person name="Venkateswaran K."/>
        </authorList>
    </citation>
    <scope>NUCLEOTIDE SEQUENCE [LARGE SCALE GENOMIC DNA]</scope>
    <source>
        <strain evidence="1 2">CC-YMP-6</strain>
    </source>
</reference>
<dbReference type="Proteomes" id="UP001275315">
    <property type="component" value="Unassembled WGS sequence"/>
</dbReference>
<gene>
    <name evidence="1" type="ORF">RWD45_02335</name>
</gene>